<dbReference type="Gramene" id="OQU77936">
    <property type="protein sequence ID" value="OQU77936"/>
    <property type="gene ID" value="SORBI_3009G125700"/>
</dbReference>
<keyword evidence="2" id="KW-1185">Reference proteome</keyword>
<dbReference type="Proteomes" id="UP000000768">
    <property type="component" value="Chromosome 9"/>
</dbReference>
<protein>
    <submittedName>
        <fullName evidence="1">Uncharacterized protein</fullName>
    </submittedName>
</protein>
<dbReference type="EMBL" id="CM000768">
    <property type="protein sequence ID" value="OQU77936.1"/>
    <property type="molecule type" value="Genomic_DNA"/>
</dbReference>
<gene>
    <name evidence="1" type="ORF">SORBI_3009G125700</name>
</gene>
<dbReference type="AlphaFoldDB" id="A0A1Z5R3I7"/>
<name>A0A1Z5R3I7_SORBI</name>
<dbReference type="InParanoid" id="A0A1Z5R3I7"/>
<accession>A0A1Z5R3I7</accession>
<evidence type="ECO:0000313" key="2">
    <source>
        <dbReference type="Proteomes" id="UP000000768"/>
    </source>
</evidence>
<evidence type="ECO:0000313" key="1">
    <source>
        <dbReference type="EMBL" id="OQU77936.1"/>
    </source>
</evidence>
<reference evidence="2" key="2">
    <citation type="journal article" date="2018" name="Plant J.">
        <title>The Sorghum bicolor reference genome: improved assembly, gene annotations, a transcriptome atlas, and signatures of genome organization.</title>
        <authorList>
            <person name="McCormick R.F."/>
            <person name="Truong S.K."/>
            <person name="Sreedasyam A."/>
            <person name="Jenkins J."/>
            <person name="Shu S."/>
            <person name="Sims D."/>
            <person name="Kennedy M."/>
            <person name="Amirebrahimi M."/>
            <person name="Weers B.D."/>
            <person name="McKinley B."/>
            <person name="Mattison A."/>
            <person name="Morishige D.T."/>
            <person name="Grimwood J."/>
            <person name="Schmutz J."/>
            <person name="Mullet J.E."/>
        </authorList>
    </citation>
    <scope>NUCLEOTIDE SEQUENCE [LARGE SCALE GENOMIC DNA]</scope>
    <source>
        <strain evidence="2">cv. BTx623</strain>
    </source>
</reference>
<sequence>MEESSMDLLIAAYSEVTSDSEIMPDSEMKLPDSVVASDSEITLLDFVVALDSVVAPDTIVPESIEDVPDSVEDVPDSVDDISDSVDHVIAGSDEVPDSVIALDSVAAPDTVVPESVEDVQDSVEDFPDSVNDISDSVDHVIAGSDEVPDSVKEVQCPRCGTFHAGGVFGEACFQARRNARRCARCGLLHADYDVPARFLYGVDKFDCEFFIPDVEKLEMHGNTIILPDEVVKKLEDTKFSKVHSRIRNLHLLIFIN</sequence>
<proteinExistence type="predicted"/>
<reference evidence="1 2" key="1">
    <citation type="journal article" date="2009" name="Nature">
        <title>The Sorghum bicolor genome and the diversification of grasses.</title>
        <authorList>
            <person name="Paterson A.H."/>
            <person name="Bowers J.E."/>
            <person name="Bruggmann R."/>
            <person name="Dubchak I."/>
            <person name="Grimwood J."/>
            <person name="Gundlach H."/>
            <person name="Haberer G."/>
            <person name="Hellsten U."/>
            <person name="Mitros T."/>
            <person name="Poliakov A."/>
            <person name="Schmutz J."/>
            <person name="Spannagl M."/>
            <person name="Tang H."/>
            <person name="Wang X."/>
            <person name="Wicker T."/>
            <person name="Bharti A.K."/>
            <person name="Chapman J."/>
            <person name="Feltus F.A."/>
            <person name="Gowik U."/>
            <person name="Grigoriev I.V."/>
            <person name="Lyons E."/>
            <person name="Maher C.A."/>
            <person name="Martis M."/>
            <person name="Narechania A."/>
            <person name="Otillar R.P."/>
            <person name="Penning B.W."/>
            <person name="Salamov A.A."/>
            <person name="Wang Y."/>
            <person name="Zhang L."/>
            <person name="Carpita N.C."/>
            <person name="Freeling M."/>
            <person name="Gingle A.R."/>
            <person name="Hash C.T."/>
            <person name="Keller B."/>
            <person name="Klein P."/>
            <person name="Kresovich S."/>
            <person name="McCann M.C."/>
            <person name="Ming R."/>
            <person name="Peterson D.G."/>
            <person name="Mehboob-ur-Rahman"/>
            <person name="Ware D."/>
            <person name="Westhoff P."/>
            <person name="Mayer K.F."/>
            <person name="Messing J."/>
            <person name="Rokhsar D.S."/>
        </authorList>
    </citation>
    <scope>NUCLEOTIDE SEQUENCE [LARGE SCALE GENOMIC DNA]</scope>
    <source>
        <strain evidence="2">cv. BTx623</strain>
    </source>
</reference>
<dbReference type="eggNOG" id="ENOG502SEG5">
    <property type="taxonomic scope" value="Eukaryota"/>
</dbReference>
<organism evidence="1 2">
    <name type="scientific">Sorghum bicolor</name>
    <name type="common">Sorghum</name>
    <name type="synonym">Sorghum vulgare</name>
    <dbReference type="NCBI Taxonomy" id="4558"/>
    <lineage>
        <taxon>Eukaryota</taxon>
        <taxon>Viridiplantae</taxon>
        <taxon>Streptophyta</taxon>
        <taxon>Embryophyta</taxon>
        <taxon>Tracheophyta</taxon>
        <taxon>Spermatophyta</taxon>
        <taxon>Magnoliopsida</taxon>
        <taxon>Liliopsida</taxon>
        <taxon>Poales</taxon>
        <taxon>Poaceae</taxon>
        <taxon>PACMAD clade</taxon>
        <taxon>Panicoideae</taxon>
        <taxon>Andropogonodae</taxon>
        <taxon>Andropogoneae</taxon>
        <taxon>Sorghinae</taxon>
        <taxon>Sorghum</taxon>
    </lineage>
</organism>